<dbReference type="Proteomes" id="UP000034883">
    <property type="component" value="Chromosome"/>
</dbReference>
<dbReference type="AlphaFoldDB" id="A0A0F6W205"/>
<protein>
    <submittedName>
        <fullName evidence="2">Uncharacterized protein</fullName>
    </submittedName>
</protein>
<evidence type="ECO:0000313" key="2">
    <source>
        <dbReference type="EMBL" id="AKF05265.1"/>
    </source>
</evidence>
<keyword evidence="3" id="KW-1185">Reference proteome</keyword>
<feature type="compositionally biased region" description="Acidic residues" evidence="1">
    <location>
        <begin position="409"/>
        <end position="421"/>
    </location>
</feature>
<reference evidence="2 3" key="1">
    <citation type="submission" date="2015-03" db="EMBL/GenBank/DDBJ databases">
        <title>Genome assembly of Sandaracinus amylolyticus DSM 53668.</title>
        <authorList>
            <person name="Sharma G."/>
            <person name="Subramanian S."/>
        </authorList>
    </citation>
    <scope>NUCLEOTIDE SEQUENCE [LARGE SCALE GENOMIC DNA]</scope>
    <source>
        <strain evidence="2 3">DSM 53668</strain>
    </source>
</reference>
<proteinExistence type="predicted"/>
<dbReference type="STRING" id="927083.DB32_002414"/>
<evidence type="ECO:0000256" key="1">
    <source>
        <dbReference type="SAM" id="MobiDB-lite"/>
    </source>
</evidence>
<gene>
    <name evidence="2" type="ORF">DB32_002414</name>
</gene>
<sequence>MTPRLPSDDAREWLLDETATLVARAGWERFVLAPLVEPNDTFFPDRYVHAPEGVRTVARRLLRHAGIDDLDVRVIDVRPAERGHGGLLTPLTSVSFVEIDTHAAPTVDLELHELGDDVDVVPALAHEIARVFRAHRRIDRGAAHPYRGGAPEEEIHADHDAALASVAALYLGLGIVAANGALRYRARSEQIGRDARTEWVHDQLGGLDVVDVCFLLAVQLVVRGADETTIDRVRAQLGANQSSDVVAWIDELAGDADALRERLGVPAPRAWPAPWAPDVAPLRETDAGSARIVRPSELQRRDGQRRNEGRRTFRVRETKAAPWMGRGVGIGIVALAAGTAATGHAWPVLALPIAALVGWILGGRERDDFCSDPECGGRLPGDATTCAKCGGSIAGEIGSASERLAAEEALEDAELTHDDEDAAPHDEPFDDDDDDAPRARGARR</sequence>
<dbReference type="KEGG" id="samy:DB32_002414"/>
<evidence type="ECO:0000313" key="3">
    <source>
        <dbReference type="Proteomes" id="UP000034883"/>
    </source>
</evidence>
<accession>A0A0F6W205</accession>
<organism evidence="2 3">
    <name type="scientific">Sandaracinus amylolyticus</name>
    <dbReference type="NCBI Taxonomy" id="927083"/>
    <lineage>
        <taxon>Bacteria</taxon>
        <taxon>Pseudomonadati</taxon>
        <taxon>Myxococcota</taxon>
        <taxon>Polyangia</taxon>
        <taxon>Polyangiales</taxon>
        <taxon>Sandaracinaceae</taxon>
        <taxon>Sandaracinus</taxon>
    </lineage>
</organism>
<dbReference type="EMBL" id="CP011125">
    <property type="protein sequence ID" value="AKF05265.1"/>
    <property type="molecule type" value="Genomic_DNA"/>
</dbReference>
<dbReference type="RefSeq" id="WP_053232523.1">
    <property type="nucleotide sequence ID" value="NZ_CP011125.1"/>
</dbReference>
<name>A0A0F6W205_9BACT</name>
<dbReference type="OrthoDB" id="5490655at2"/>
<feature type="region of interest" description="Disordered" evidence="1">
    <location>
        <begin position="409"/>
        <end position="444"/>
    </location>
</feature>